<evidence type="ECO:0000313" key="1">
    <source>
        <dbReference type="EMBL" id="ABC83027.1"/>
    </source>
</evidence>
<protein>
    <submittedName>
        <fullName evidence="1">Uncharacterized protein</fullName>
    </submittedName>
</protein>
<accession>Q2IEM2</accession>
<dbReference type="RefSeq" id="WP_011422309.1">
    <property type="nucleotide sequence ID" value="NC_007760.1"/>
</dbReference>
<gene>
    <name evidence="1" type="ordered locus">Adeh_3259</name>
</gene>
<dbReference type="Proteomes" id="UP000001935">
    <property type="component" value="Chromosome"/>
</dbReference>
<dbReference type="OrthoDB" id="9944447at2"/>
<sequence>MAKEKVGREDPFQSTEKVMQTFRMTRELVAFLKTEASAKGLDLTAYVNRLLEGVRTWFGLPDAASHLLEADREALNMGRYEYILHVLFQRSLELREKGPGFDAPGAEKKKR</sequence>
<dbReference type="AlphaFoldDB" id="Q2IEM2"/>
<evidence type="ECO:0000313" key="2">
    <source>
        <dbReference type="Proteomes" id="UP000001935"/>
    </source>
</evidence>
<dbReference type="KEGG" id="ade:Adeh_3259"/>
<organism evidence="1 2">
    <name type="scientific">Anaeromyxobacter dehalogenans (strain 2CP-C)</name>
    <dbReference type="NCBI Taxonomy" id="290397"/>
    <lineage>
        <taxon>Bacteria</taxon>
        <taxon>Pseudomonadati</taxon>
        <taxon>Myxococcota</taxon>
        <taxon>Myxococcia</taxon>
        <taxon>Myxococcales</taxon>
        <taxon>Cystobacterineae</taxon>
        <taxon>Anaeromyxobacteraceae</taxon>
        <taxon>Anaeromyxobacter</taxon>
    </lineage>
</organism>
<proteinExistence type="predicted"/>
<reference evidence="1" key="1">
    <citation type="submission" date="2006-01" db="EMBL/GenBank/DDBJ databases">
        <title>Complete sequence of Anaeromyxobacter dehalogenans 2CP-C.</title>
        <authorList>
            <consortium name="US DOE Joint Genome Institute"/>
            <person name="Copeland A."/>
            <person name="Lucas S."/>
            <person name="Lapidus A."/>
            <person name="Barry K."/>
            <person name="Detter J.C."/>
            <person name="Glavina T."/>
            <person name="Hammon N."/>
            <person name="Israni S."/>
            <person name="Pitluck S."/>
            <person name="Brettin T."/>
            <person name="Bruce D."/>
            <person name="Han C."/>
            <person name="Tapia R."/>
            <person name="Gilna P."/>
            <person name="Kiss H."/>
            <person name="Schmutz J."/>
            <person name="Larimer F."/>
            <person name="Land M."/>
            <person name="Kyrpides N."/>
            <person name="Anderson I."/>
            <person name="Sanford R.A."/>
            <person name="Ritalahti K.M."/>
            <person name="Thomas H.S."/>
            <person name="Kirby J.R."/>
            <person name="Zhulin I.B."/>
            <person name="Loeffler F.E."/>
            <person name="Richardson P."/>
        </authorList>
    </citation>
    <scope>NUCLEOTIDE SEQUENCE</scope>
    <source>
        <strain evidence="1">2CP-C</strain>
    </source>
</reference>
<name>Q2IEM2_ANADE</name>
<dbReference type="HOGENOM" id="CLU_2217510_0_0_7"/>
<dbReference type="EMBL" id="CP000251">
    <property type="protein sequence ID" value="ABC83027.1"/>
    <property type="molecule type" value="Genomic_DNA"/>
</dbReference>